<dbReference type="EMBL" id="CAADFJ010000011">
    <property type="protein sequence ID" value="VFJ97135.1"/>
    <property type="molecule type" value="Genomic_DNA"/>
</dbReference>
<evidence type="ECO:0000256" key="1">
    <source>
        <dbReference type="SAM" id="Phobius"/>
    </source>
</evidence>
<feature type="transmembrane region" description="Helical" evidence="1">
    <location>
        <begin position="67"/>
        <end position="85"/>
    </location>
</feature>
<organism evidence="2">
    <name type="scientific">Candidatus Kentrum eta</name>
    <dbReference type="NCBI Taxonomy" id="2126337"/>
    <lineage>
        <taxon>Bacteria</taxon>
        <taxon>Pseudomonadati</taxon>
        <taxon>Pseudomonadota</taxon>
        <taxon>Gammaproteobacteria</taxon>
        <taxon>Candidatus Kentrum</taxon>
    </lineage>
</organism>
<sequence>MGRGEQLRTEEMMLLVLKAQSNHFYHLDQDLRNEMKGLREDFQGEMRTLREDMNKHLEQLMRRVDRFMFWSLGVTAAAAIFVVNYPK</sequence>
<protein>
    <submittedName>
        <fullName evidence="2">Uncharacterized protein</fullName>
    </submittedName>
</protein>
<evidence type="ECO:0000313" key="2">
    <source>
        <dbReference type="EMBL" id="VFJ88910.1"/>
    </source>
</evidence>
<accession>A0A450UA37</accession>
<proteinExistence type="predicted"/>
<evidence type="ECO:0000313" key="3">
    <source>
        <dbReference type="EMBL" id="VFJ89806.1"/>
    </source>
</evidence>
<evidence type="ECO:0000313" key="4">
    <source>
        <dbReference type="EMBL" id="VFJ97135.1"/>
    </source>
</evidence>
<keyword evidence="1" id="KW-0472">Membrane</keyword>
<keyword evidence="1" id="KW-0812">Transmembrane</keyword>
<reference evidence="2" key="1">
    <citation type="submission" date="2019-02" db="EMBL/GenBank/DDBJ databases">
        <authorList>
            <person name="Gruber-Vodicka R. H."/>
            <person name="Seah K. B. B."/>
        </authorList>
    </citation>
    <scope>NUCLEOTIDE SEQUENCE</scope>
    <source>
        <strain evidence="4">BECK_SA2B12</strain>
        <strain evidence="2">BECK_SA2B15</strain>
        <strain evidence="3">BECK_SA2B20</strain>
    </source>
</reference>
<keyword evidence="1" id="KW-1133">Transmembrane helix</keyword>
<dbReference type="EMBL" id="CAADFI010000006">
    <property type="protein sequence ID" value="VFJ89806.1"/>
    <property type="molecule type" value="Genomic_DNA"/>
</dbReference>
<name>A0A450UA37_9GAMM</name>
<dbReference type="AlphaFoldDB" id="A0A450UA37"/>
<dbReference type="EMBL" id="CAADFG010000012">
    <property type="protein sequence ID" value="VFJ88910.1"/>
    <property type="molecule type" value="Genomic_DNA"/>
</dbReference>
<gene>
    <name evidence="2" type="ORF">BECKH772A_GA0070896_100124</name>
    <name evidence="3" type="ORF">BECKH772B_GA0070898_1000654</name>
    <name evidence="4" type="ORF">BECKH772C_GA0070978_100114</name>
</gene>